<evidence type="ECO:0000256" key="3">
    <source>
        <dbReference type="ARBA" id="ARBA00023002"/>
    </source>
</evidence>
<keyword evidence="3" id="KW-0560">Oxidoreductase</keyword>
<evidence type="ECO:0000256" key="2">
    <source>
        <dbReference type="ARBA" id="ARBA00022643"/>
    </source>
</evidence>
<dbReference type="PANTHER" id="PTHR30011">
    <property type="entry name" value="ALKANESULFONATE MONOOXYGENASE-RELATED"/>
    <property type="match status" value="1"/>
</dbReference>
<comment type="caution">
    <text evidence="8">The sequence shown here is derived from an EMBL/GenBank/DDBJ whole genome shotgun (WGS) entry which is preliminary data.</text>
</comment>
<dbReference type="InterPro" id="IPR036661">
    <property type="entry name" value="Luciferase-like_sf"/>
</dbReference>
<dbReference type="InterPro" id="IPR016215">
    <property type="entry name" value="NTA_MOA"/>
</dbReference>
<reference evidence="8 9" key="1">
    <citation type="submission" date="2020-04" db="EMBL/GenBank/DDBJ databases">
        <title>Description of novel Gluconacetobacter.</title>
        <authorList>
            <person name="Sombolestani A."/>
        </authorList>
    </citation>
    <scope>NUCLEOTIDE SEQUENCE [LARGE SCALE GENOMIC DNA]</scope>
    <source>
        <strain evidence="8 9">LMG 19747</strain>
    </source>
</reference>
<evidence type="ECO:0000256" key="5">
    <source>
        <dbReference type="ARBA" id="ARBA00033748"/>
    </source>
</evidence>
<evidence type="ECO:0000313" key="9">
    <source>
        <dbReference type="Proteomes" id="UP000589085"/>
    </source>
</evidence>
<dbReference type="Gene3D" id="3.20.20.30">
    <property type="entry name" value="Luciferase-like domain"/>
    <property type="match status" value="1"/>
</dbReference>
<evidence type="ECO:0000256" key="4">
    <source>
        <dbReference type="ARBA" id="ARBA00023033"/>
    </source>
</evidence>
<feature type="binding site" evidence="6">
    <location>
        <position position="165"/>
    </location>
    <ligand>
        <name>FMN</name>
        <dbReference type="ChEBI" id="CHEBI:58210"/>
    </ligand>
</feature>
<name>A0A7W4IGY8_9PROT</name>
<dbReference type="GO" id="GO:0004497">
    <property type="term" value="F:monooxygenase activity"/>
    <property type="evidence" value="ECO:0007669"/>
    <property type="project" value="UniProtKB-KW"/>
</dbReference>
<dbReference type="InterPro" id="IPR051260">
    <property type="entry name" value="Diverse_substr_monoxygenases"/>
</dbReference>
<dbReference type="GO" id="GO:0016705">
    <property type="term" value="F:oxidoreductase activity, acting on paired donors, with incorporation or reduction of molecular oxygen"/>
    <property type="evidence" value="ECO:0007669"/>
    <property type="project" value="InterPro"/>
</dbReference>
<dbReference type="EMBL" id="JABEQJ010000043">
    <property type="protein sequence ID" value="MBB2162604.1"/>
    <property type="molecule type" value="Genomic_DNA"/>
</dbReference>
<evidence type="ECO:0000259" key="7">
    <source>
        <dbReference type="Pfam" id="PF00296"/>
    </source>
</evidence>
<feature type="domain" description="Luciferase-like" evidence="7">
    <location>
        <begin position="41"/>
        <end position="387"/>
    </location>
</feature>
<dbReference type="AlphaFoldDB" id="A0A7W4IGY8"/>
<feature type="binding site" evidence="6">
    <location>
        <position position="237"/>
    </location>
    <ligand>
        <name>FMN</name>
        <dbReference type="ChEBI" id="CHEBI:58210"/>
    </ligand>
</feature>
<evidence type="ECO:0000313" key="8">
    <source>
        <dbReference type="EMBL" id="MBB2162604.1"/>
    </source>
</evidence>
<gene>
    <name evidence="8" type="ORF">HLH48_21025</name>
</gene>
<feature type="binding site" evidence="6">
    <location>
        <position position="161"/>
    </location>
    <ligand>
        <name>FMN</name>
        <dbReference type="ChEBI" id="CHEBI:58210"/>
    </ligand>
</feature>
<feature type="binding site" evidence="6">
    <location>
        <position position="111"/>
    </location>
    <ligand>
        <name>FMN</name>
        <dbReference type="ChEBI" id="CHEBI:58210"/>
    </ligand>
</feature>
<dbReference type="Proteomes" id="UP000589085">
    <property type="component" value="Unassembled WGS sequence"/>
</dbReference>
<accession>A0A7W4IGY8</accession>
<proteinExistence type="inferred from homology"/>
<dbReference type="SUPFAM" id="SSF51679">
    <property type="entry name" value="Bacterial luciferase-like"/>
    <property type="match status" value="1"/>
</dbReference>
<dbReference type="Pfam" id="PF00296">
    <property type="entry name" value="Bac_luciferase"/>
    <property type="match status" value="1"/>
</dbReference>
<sequence length="480" mass="53498">MSGGESPARRHLHVNLFEMACVGHIVHGMWRAPGNNRHRFSELSYWTEVAQLAERGLFDAVFLADVVGTYDRFGDGTAAALRQAVQIPNLDPLMLVPAMAAVTKHVGFGVTFSTTYEPPFAFARRMATLDVLTGGRAGWNVVTSYLPAAARNFGLEDEVPHDERYVIADEYIDVLYKLWEGSWDDDAIVADRARDVFTDPARVRAIDHRGAHFRVAGPHLVQPSRQRTPVLFQATGSAAGLEYAARHAEVVFIGGQTTEDVRRNIAATRRRAQAFGRRPDDIRFIVQAGIITGPSERAAREKLEAYRAFYSLEGALIHAQSEVDLRRYDPDDTIASVLRHEGARFGNMGRRFRPEQTVGSALEQIGRFDEGRYFIAGEPGRVADAIESWLDVDGIDGINLRQYHSFDTARDFIDLIVPELQARGRYRTAYAPDETLRERLFGAGQARLPDRHAAARYRDPAALATPTPPLFPDLIQNKAS</sequence>
<dbReference type="InterPro" id="IPR011251">
    <property type="entry name" value="Luciferase-like_dom"/>
</dbReference>
<evidence type="ECO:0000256" key="1">
    <source>
        <dbReference type="ARBA" id="ARBA00022630"/>
    </source>
</evidence>
<dbReference type="PANTHER" id="PTHR30011:SF16">
    <property type="entry name" value="C2H2 FINGER DOMAIN TRANSCRIPTION FACTOR (EUROFUNG)-RELATED"/>
    <property type="match status" value="1"/>
</dbReference>
<dbReference type="NCBIfam" id="TIGR03860">
    <property type="entry name" value="FMN_nitrolo"/>
    <property type="match status" value="1"/>
</dbReference>
<protein>
    <submittedName>
        <fullName evidence="8">LLM class flavin-dependent oxidoreductase</fullName>
    </submittedName>
</protein>
<dbReference type="PIRSF" id="PIRSF000337">
    <property type="entry name" value="NTA_MOA"/>
    <property type="match status" value="1"/>
</dbReference>
<feature type="binding site" evidence="6">
    <location>
        <position position="65"/>
    </location>
    <ligand>
        <name>FMN</name>
        <dbReference type="ChEBI" id="CHEBI:58210"/>
    </ligand>
</feature>
<keyword evidence="2 6" id="KW-0288">FMN</keyword>
<evidence type="ECO:0000256" key="6">
    <source>
        <dbReference type="PIRSR" id="PIRSR000337-1"/>
    </source>
</evidence>
<keyword evidence="4" id="KW-0503">Monooxygenase</keyword>
<dbReference type="RefSeq" id="WP_182999421.1">
    <property type="nucleotide sequence ID" value="NZ_JABEQJ010000043.1"/>
</dbReference>
<keyword evidence="1 6" id="KW-0285">Flavoprotein</keyword>
<comment type="similarity">
    <text evidence="5">Belongs to the NtaA/SnaA/DszA monooxygenase family.</text>
</comment>
<organism evidence="8 9">
    <name type="scientific">Gluconacetobacter sacchari</name>
    <dbReference type="NCBI Taxonomy" id="92759"/>
    <lineage>
        <taxon>Bacteria</taxon>
        <taxon>Pseudomonadati</taxon>
        <taxon>Pseudomonadota</taxon>
        <taxon>Alphaproteobacteria</taxon>
        <taxon>Acetobacterales</taxon>
        <taxon>Acetobacteraceae</taxon>
        <taxon>Gluconacetobacter</taxon>
    </lineage>
</organism>